<proteinExistence type="inferred from homology"/>
<dbReference type="STRING" id="1903179.BI347_17905"/>
<dbReference type="Pfam" id="PF13356">
    <property type="entry name" value="Arm-DNA-bind_3"/>
    <property type="match status" value="1"/>
</dbReference>
<organism evidence="5 6">
    <name type="scientific">Chromobacterium sphagni</name>
    <dbReference type="NCBI Taxonomy" id="1903179"/>
    <lineage>
        <taxon>Bacteria</taxon>
        <taxon>Pseudomonadati</taxon>
        <taxon>Pseudomonadota</taxon>
        <taxon>Betaproteobacteria</taxon>
        <taxon>Neisseriales</taxon>
        <taxon>Chromobacteriaceae</taxon>
        <taxon>Chromobacterium</taxon>
    </lineage>
</organism>
<evidence type="ECO:0000256" key="1">
    <source>
        <dbReference type="ARBA" id="ARBA00008857"/>
    </source>
</evidence>
<name>A0A1S1WWN0_9NEIS</name>
<dbReference type="GO" id="GO:0015074">
    <property type="term" value="P:DNA integration"/>
    <property type="evidence" value="ECO:0007669"/>
    <property type="project" value="UniProtKB-KW"/>
</dbReference>
<dbReference type="GO" id="GO:0006310">
    <property type="term" value="P:DNA recombination"/>
    <property type="evidence" value="ECO:0007669"/>
    <property type="project" value="UniProtKB-KW"/>
</dbReference>
<dbReference type="EMBL" id="MKCS01000002">
    <property type="protein sequence ID" value="OHX11537.1"/>
    <property type="molecule type" value="Genomic_DNA"/>
</dbReference>
<evidence type="ECO:0000259" key="4">
    <source>
        <dbReference type="PROSITE" id="PS51898"/>
    </source>
</evidence>
<dbReference type="Gene3D" id="3.30.160.390">
    <property type="entry name" value="Integrase, DNA-binding domain"/>
    <property type="match status" value="1"/>
</dbReference>
<protein>
    <submittedName>
        <fullName evidence="5">Preprotein translocase</fullName>
    </submittedName>
</protein>
<dbReference type="InterPro" id="IPR050808">
    <property type="entry name" value="Phage_Integrase"/>
</dbReference>
<dbReference type="PROSITE" id="PS51898">
    <property type="entry name" value="TYR_RECOMBINASE"/>
    <property type="match status" value="1"/>
</dbReference>
<comment type="caution">
    <text evidence="5">The sequence shown here is derived from an EMBL/GenBank/DDBJ whole genome shotgun (WGS) entry which is preliminary data.</text>
</comment>
<evidence type="ECO:0000313" key="5">
    <source>
        <dbReference type="EMBL" id="OHX11537.1"/>
    </source>
</evidence>
<dbReference type="Gene3D" id="1.10.443.10">
    <property type="entry name" value="Intergrase catalytic core"/>
    <property type="match status" value="1"/>
</dbReference>
<comment type="similarity">
    <text evidence="1">Belongs to the 'phage' integrase family.</text>
</comment>
<dbReference type="InterPro" id="IPR002104">
    <property type="entry name" value="Integrase_catalytic"/>
</dbReference>
<keyword evidence="3" id="KW-0233">DNA recombination</keyword>
<evidence type="ECO:0000313" key="6">
    <source>
        <dbReference type="Proteomes" id="UP000180088"/>
    </source>
</evidence>
<dbReference type="AlphaFoldDB" id="A0A1S1WWN0"/>
<dbReference type="Proteomes" id="UP000180088">
    <property type="component" value="Unassembled WGS sequence"/>
</dbReference>
<dbReference type="Pfam" id="PF00589">
    <property type="entry name" value="Phage_integrase"/>
    <property type="match status" value="1"/>
</dbReference>
<gene>
    <name evidence="5" type="ORF">BI347_17905</name>
</gene>
<sequence length="432" mass="48914">MFRSYRCAMSRNKFTIKFIEEAVAPAGKAQVFFWDSEAPGLGLRVSSSGSKAFIFQSRIHGEVLRITIGDIKTWRLDGPTGSQENNARKEARRLQTLCDAGVDPRQEKLEKKAIAQAKKQAKQREKITVAEVWPCYVEANAGRWSAKHLLSHQELATAGGEKKKRGKGERVAGPLASLMTQRLVDVTSELLSEWAKQESAKRPTATALSFRIFRAFLNWCDEQPKWAGLVPGNAHRAKQVRMQIPKPKAKQDCLQKEQLASWFAAVKQIDNIVISAYLQALLLTGARREELAELKWTDVDFKWNSLVLRDKVEGERIIPLTEYVSSLMQNLPRRNEWVFSSDRSSSGRITEPRIAHKAALKDAGLPDLSLHGLRRSFGTLAEWVECPTGVVAQIMGHKPSATAEKHYRRRSLDLLRHHHVRIEGWILEQVQR</sequence>
<evidence type="ECO:0000256" key="3">
    <source>
        <dbReference type="ARBA" id="ARBA00023172"/>
    </source>
</evidence>
<dbReference type="InterPro" id="IPR011010">
    <property type="entry name" value="DNA_brk_join_enz"/>
</dbReference>
<dbReference type="InterPro" id="IPR025166">
    <property type="entry name" value="Integrase_DNA_bind_dom"/>
</dbReference>
<dbReference type="SUPFAM" id="SSF56349">
    <property type="entry name" value="DNA breaking-rejoining enzymes"/>
    <property type="match status" value="1"/>
</dbReference>
<dbReference type="InterPro" id="IPR038488">
    <property type="entry name" value="Integrase_DNA-bd_sf"/>
</dbReference>
<dbReference type="InterPro" id="IPR013762">
    <property type="entry name" value="Integrase-like_cat_sf"/>
</dbReference>
<dbReference type="PANTHER" id="PTHR30629:SF6">
    <property type="entry name" value="PROPHAGE INTEGRASE INTA-RELATED"/>
    <property type="match status" value="1"/>
</dbReference>
<keyword evidence="2" id="KW-0229">DNA integration</keyword>
<evidence type="ECO:0000256" key="2">
    <source>
        <dbReference type="ARBA" id="ARBA00022908"/>
    </source>
</evidence>
<feature type="domain" description="Tyr recombinase" evidence="4">
    <location>
        <begin position="249"/>
        <end position="420"/>
    </location>
</feature>
<accession>A0A1S1WWN0</accession>
<dbReference type="PANTHER" id="PTHR30629">
    <property type="entry name" value="PROPHAGE INTEGRASE"/>
    <property type="match status" value="1"/>
</dbReference>
<reference evidence="5 6" key="1">
    <citation type="submission" date="2016-09" db="EMBL/GenBank/DDBJ databases">
        <title>Chromobacterium muskegensis sp. nov., an insecticidal bacterium isolated from Sphagnum bogs.</title>
        <authorList>
            <person name="Sparks M.E."/>
            <person name="Blackburn M.B."/>
            <person name="Gundersen-Rindal D.E."/>
            <person name="Mitchell A."/>
            <person name="Farrar R."/>
            <person name="Kuhar D."/>
        </authorList>
    </citation>
    <scope>NUCLEOTIDE SEQUENCE [LARGE SCALE GENOMIC DNA]</scope>
    <source>
        <strain evidence="5 6">37-2</strain>
    </source>
</reference>
<dbReference type="GO" id="GO:0003677">
    <property type="term" value="F:DNA binding"/>
    <property type="evidence" value="ECO:0007669"/>
    <property type="project" value="InterPro"/>
</dbReference>